<dbReference type="AlphaFoldDB" id="A0A3S4R558"/>
<evidence type="ECO:0000313" key="2">
    <source>
        <dbReference type="Proteomes" id="UP000281909"/>
    </source>
</evidence>
<protein>
    <submittedName>
        <fullName evidence="1">Uncharacterized protein</fullName>
    </submittedName>
</protein>
<organism evidence="1 2">
    <name type="scientific">Pseudomonas fluorescens</name>
    <dbReference type="NCBI Taxonomy" id="294"/>
    <lineage>
        <taxon>Bacteria</taxon>
        <taxon>Pseudomonadati</taxon>
        <taxon>Pseudomonadota</taxon>
        <taxon>Gammaproteobacteria</taxon>
        <taxon>Pseudomonadales</taxon>
        <taxon>Pseudomonadaceae</taxon>
        <taxon>Pseudomonas</taxon>
    </lineage>
</organism>
<reference evidence="1 2" key="1">
    <citation type="submission" date="2018-12" db="EMBL/GenBank/DDBJ databases">
        <authorList>
            <consortium name="Pathogen Informatics"/>
        </authorList>
    </citation>
    <scope>NUCLEOTIDE SEQUENCE [LARGE SCALE GENOMIC DNA]</scope>
    <source>
        <strain evidence="1 2">NCTC9428</strain>
    </source>
</reference>
<name>A0A3S4R558_PSEFL</name>
<accession>A0A3S4R558</accession>
<gene>
    <name evidence="1" type="ORF">NCTC9428_01992</name>
</gene>
<proteinExistence type="predicted"/>
<evidence type="ECO:0000313" key="1">
    <source>
        <dbReference type="EMBL" id="VEF10387.1"/>
    </source>
</evidence>
<sequence length="60" mass="6946">MGRDSLVKGGRGFFVSVGPINDTRSLKRQISHVLQKKEWFLEKLHVFLLPLAVGRRKRKD</sequence>
<dbReference type="EMBL" id="LR134318">
    <property type="protein sequence ID" value="VEF10387.1"/>
    <property type="molecule type" value="Genomic_DNA"/>
</dbReference>
<dbReference type="Proteomes" id="UP000281909">
    <property type="component" value="Chromosome"/>
</dbReference>